<organism evidence="2 3">
    <name type="scientific">Lupinus albus</name>
    <name type="common">White lupine</name>
    <name type="synonym">Lupinus termis</name>
    <dbReference type="NCBI Taxonomy" id="3870"/>
    <lineage>
        <taxon>Eukaryota</taxon>
        <taxon>Viridiplantae</taxon>
        <taxon>Streptophyta</taxon>
        <taxon>Embryophyta</taxon>
        <taxon>Tracheophyta</taxon>
        <taxon>Spermatophyta</taxon>
        <taxon>Magnoliopsida</taxon>
        <taxon>eudicotyledons</taxon>
        <taxon>Gunneridae</taxon>
        <taxon>Pentapetalae</taxon>
        <taxon>rosids</taxon>
        <taxon>fabids</taxon>
        <taxon>Fabales</taxon>
        <taxon>Fabaceae</taxon>
        <taxon>Papilionoideae</taxon>
        <taxon>50 kb inversion clade</taxon>
        <taxon>genistoids sensu lato</taxon>
        <taxon>core genistoids</taxon>
        <taxon>Genisteae</taxon>
        <taxon>Lupinus</taxon>
    </lineage>
</organism>
<keyword evidence="3" id="KW-1185">Reference proteome</keyword>
<keyword evidence="1" id="KW-0812">Transmembrane</keyword>
<feature type="transmembrane region" description="Helical" evidence="1">
    <location>
        <begin position="6"/>
        <end position="28"/>
    </location>
</feature>
<accession>A0A6A4PNQ5</accession>
<keyword evidence="1" id="KW-0472">Membrane</keyword>
<dbReference type="EMBL" id="WOCE01000012">
    <property type="protein sequence ID" value="KAE9602884.1"/>
    <property type="molecule type" value="Genomic_DNA"/>
</dbReference>
<sequence>MLTTKHHFKAWVSSTSQFFFIFLGMVYFKTKRLNLSRIQILEITSPLTG</sequence>
<dbReference type="Proteomes" id="UP000447434">
    <property type="component" value="Chromosome 12"/>
</dbReference>
<keyword evidence="1" id="KW-1133">Transmembrane helix</keyword>
<name>A0A6A4PNQ5_LUPAL</name>
<gene>
    <name evidence="2" type="ORF">Lalb_Chr12g0204301</name>
</gene>
<comment type="caution">
    <text evidence="2">The sequence shown here is derived from an EMBL/GenBank/DDBJ whole genome shotgun (WGS) entry which is preliminary data.</text>
</comment>
<evidence type="ECO:0000313" key="3">
    <source>
        <dbReference type="Proteomes" id="UP000447434"/>
    </source>
</evidence>
<evidence type="ECO:0000256" key="1">
    <source>
        <dbReference type="SAM" id="Phobius"/>
    </source>
</evidence>
<dbReference type="AlphaFoldDB" id="A0A6A4PNQ5"/>
<protein>
    <submittedName>
        <fullName evidence="2">Uncharacterized protein</fullName>
    </submittedName>
</protein>
<reference evidence="3" key="1">
    <citation type="journal article" date="2020" name="Nat. Commun.">
        <title>Genome sequence of the cluster root forming white lupin.</title>
        <authorList>
            <person name="Hufnagel B."/>
            <person name="Marques A."/>
            <person name="Soriano A."/>
            <person name="Marques L."/>
            <person name="Divol F."/>
            <person name="Doumas P."/>
            <person name="Sallet E."/>
            <person name="Mancinotti D."/>
            <person name="Carrere S."/>
            <person name="Marande W."/>
            <person name="Arribat S."/>
            <person name="Keller J."/>
            <person name="Huneau C."/>
            <person name="Blein T."/>
            <person name="Aime D."/>
            <person name="Laguerre M."/>
            <person name="Taylor J."/>
            <person name="Schubert V."/>
            <person name="Nelson M."/>
            <person name="Geu-Flores F."/>
            <person name="Crespi M."/>
            <person name="Gallardo-Guerrero K."/>
            <person name="Delaux P.-M."/>
            <person name="Salse J."/>
            <person name="Berges H."/>
            <person name="Guyot R."/>
            <person name="Gouzy J."/>
            <person name="Peret B."/>
        </authorList>
    </citation>
    <scope>NUCLEOTIDE SEQUENCE [LARGE SCALE GENOMIC DNA]</scope>
    <source>
        <strain evidence="3">cv. Amiga</strain>
    </source>
</reference>
<proteinExistence type="predicted"/>
<evidence type="ECO:0000313" key="2">
    <source>
        <dbReference type="EMBL" id="KAE9602884.1"/>
    </source>
</evidence>